<dbReference type="InterPro" id="IPR040840">
    <property type="entry name" value="TcA_TcB_BD"/>
</dbReference>
<reference evidence="5 6" key="1">
    <citation type="submission" date="2016-10" db="EMBL/GenBank/DDBJ databases">
        <title>Comparative genome analysis of multiple Pseudomonas spp. focuses on biocontrol and plant growth promoting traits.</title>
        <authorList>
            <person name="Tao X.-Y."/>
            <person name="Taylor C.G."/>
        </authorList>
    </citation>
    <scope>NUCLEOTIDE SEQUENCE [LARGE SCALE GENOMIC DNA]</scope>
    <source>
        <strain evidence="5 6">36G2</strain>
    </source>
</reference>
<feature type="coiled-coil region" evidence="1">
    <location>
        <begin position="845"/>
        <end position="907"/>
    </location>
</feature>
<dbReference type="Pfam" id="PF18276">
    <property type="entry name" value="TcA_TcB_BD"/>
    <property type="match status" value="1"/>
</dbReference>
<dbReference type="Pfam" id="PF18413">
    <property type="entry name" value="Neuraminidase"/>
    <property type="match status" value="1"/>
</dbReference>
<sequence length="1357" mass="151430">MALKHIGDLQEKRRSALLDYCIGHASRAKYPFVETLADLFELLRMDPLDTYAVKSSWVAEATSCAQQYIHAVYRKLEPGYPNHQFPASDLEEWGLCNNISDWAALQLIRIYPEQVVNPFVRQRKSSLFKTLENDLNQTRLNADSVKAALRNYLQGFEQTCDLDVISCYMHGHTPDRADYYFVGRQRVPPFLYFWRKAEIELTPTCVAVNPAAWGEWREVGIQPAYRVLDIRPVFWNGQLCLVWAEWSDKVEGKTDDDFIPDKLSVNLAFMTQNGQWSAPLTLYSAQAEPEDAKDFQLIATVWIDMGSPKGKLGVLIPVKDNESTPVKPVIHRIYDVLMRPDMTDAGGWLDVAKDRFKTLETVQHPFNLQVTMTSAVKPVGSMAGYLDLRATAQRVDEKDVLTVNGFCRPTGLPAGVSVEFELALVGGTATDPGPIKAKFSQAGDWATASLKFERDKGTWPRGTTFTLNATETGFGGKEFKLDIVNLADFTPPKLLKNTTDAAQFIAYELPVPYLKYSRLNSQFGPELVLRSSISVEAVLDWDTQFLVEPPPTGSEFDEPNGAFDGANGLHYWELFFHLPHLVYTRLRDEERFADAQKWLHYAFDPQAIADPDRPAPKVSYWRCRPLANDAGNPGCEALAPADPDAIGYSAPKHFRILMFCEYVKNLMAWGDWYYRQLTRDSLVAAKLCYVQAEFLMGKPPVARAVNRWQTATVASLLGASSSRPALEAFEQSLAFSLADVPSGSDIAPTLGLLAAGPFRIPIDQALMDLFDAPGQRLHNLRNNLTLDGKPLDIPLFSPPSDPKALLNFLASGGVGGPRPMGGRLVVGAFRWRTVHDIASRAVQVLEGFGNQVRDMLERRARAEQEELQQTHLVELGDYSRTVQEQSIAQLEASVRALEQSRDVALQRQQAYAQRYNEDVSAVEYQVMASLKQSKTHALTAKILKPTGAVIAALPKIFGVANGGMKPENAIDAVCFGLEIAASMLQIDADGQATTESYRRRRNEWALQRDQAESEAAGLSVQVEAQRHAVTAARTNLAQTLRANAQALAVYNFLKKRASNAELFGWMLGQFQALYYQTYDAVISLCLSAQASLNAETGDYDAQIPLPNVFLEQRHGLTAGEHLRVHLLRMEREYLQRYERRQELVKTVSLRKLFNDKVDPQPGIASWDVALAQLQTTGTLEFQLTQLLFDRDHPGHFCRQINSVEVDLPVLTGPYEDARGVLQQISSKTATRATTQSVQYLHKPGDVAPGDVLINLRSGQQIVLSVGIADNGLTAMKPDEGLLNPFEHTGAVSKWMLFFPWHLKQPQKDMLLSMTDCIVRIRYTAKVGEPTFVSKVIDLVDEFESVARNSQVKGVGQS</sequence>
<dbReference type="Proteomes" id="UP000283619">
    <property type="component" value="Unassembled WGS sequence"/>
</dbReference>
<dbReference type="EMBL" id="MOBZ01000007">
    <property type="protein sequence ID" value="ROO10246.1"/>
    <property type="molecule type" value="Genomic_DNA"/>
</dbReference>
<dbReference type="Pfam" id="PF20220">
    <property type="entry name" value="ABC_toxin_N"/>
    <property type="match status" value="1"/>
</dbReference>
<name>A0A423P7B4_PSEFL</name>
<comment type="caution">
    <text evidence="5">The sequence shown here is derived from an EMBL/GenBank/DDBJ whole genome shotgun (WGS) entry which is preliminary data.</text>
</comment>
<keyword evidence="1" id="KW-0175">Coiled coil</keyword>
<evidence type="ECO:0000259" key="2">
    <source>
        <dbReference type="Pfam" id="PF18276"/>
    </source>
</evidence>
<feature type="domain" description="Neuraminidase-like" evidence="3">
    <location>
        <begin position="162"/>
        <end position="286"/>
    </location>
</feature>
<feature type="domain" description="Tc toxin complex TcA C-terminal TcB-binding" evidence="2">
    <location>
        <begin position="1021"/>
        <end position="1324"/>
    </location>
</feature>
<evidence type="ECO:0000313" key="5">
    <source>
        <dbReference type="EMBL" id="ROO10246.1"/>
    </source>
</evidence>
<accession>A0A423P7B4</accession>
<evidence type="ECO:0000259" key="3">
    <source>
        <dbReference type="Pfam" id="PF18413"/>
    </source>
</evidence>
<evidence type="ECO:0000259" key="4">
    <source>
        <dbReference type="Pfam" id="PF20220"/>
    </source>
</evidence>
<protein>
    <submittedName>
        <fullName evidence="5">Insecticidal toxin complex protein TcaB2</fullName>
    </submittedName>
</protein>
<dbReference type="RefSeq" id="WP_123593688.1">
    <property type="nucleotide sequence ID" value="NZ_MOBZ01000007.1"/>
</dbReference>
<evidence type="ECO:0000313" key="6">
    <source>
        <dbReference type="Proteomes" id="UP000283619"/>
    </source>
</evidence>
<dbReference type="InterPro" id="IPR046839">
    <property type="entry name" value="ABC_toxin_N"/>
</dbReference>
<gene>
    <name evidence="5" type="ORF">BK673_10865</name>
</gene>
<organism evidence="5 6">
    <name type="scientific">Pseudomonas fluorescens</name>
    <dbReference type="NCBI Taxonomy" id="294"/>
    <lineage>
        <taxon>Bacteria</taxon>
        <taxon>Pseudomonadati</taxon>
        <taxon>Pseudomonadota</taxon>
        <taxon>Gammaproteobacteria</taxon>
        <taxon>Pseudomonadales</taxon>
        <taxon>Pseudomonadaceae</taxon>
        <taxon>Pseudomonas</taxon>
    </lineage>
</organism>
<feature type="domain" description="ABC toxin N-terminal" evidence="4">
    <location>
        <begin position="9"/>
        <end position="132"/>
    </location>
</feature>
<proteinExistence type="predicted"/>
<dbReference type="InterPro" id="IPR041079">
    <property type="entry name" value="Neuraminidase-like"/>
</dbReference>
<evidence type="ECO:0000256" key="1">
    <source>
        <dbReference type="SAM" id="Coils"/>
    </source>
</evidence>